<feature type="region of interest" description="Disordered" evidence="11">
    <location>
        <begin position="840"/>
        <end position="987"/>
    </location>
</feature>
<evidence type="ECO:0000256" key="6">
    <source>
        <dbReference type="ARBA" id="ARBA00022701"/>
    </source>
</evidence>
<evidence type="ECO:0000256" key="9">
    <source>
        <dbReference type="PROSITE-ProRule" id="PRU00637"/>
    </source>
</evidence>
<feature type="domain" description="PDZ" evidence="12">
    <location>
        <begin position="48"/>
        <end position="129"/>
    </location>
</feature>
<keyword evidence="4" id="KW-0963">Cytoplasm</keyword>
<organism evidence="15 16">
    <name type="scientific">Acipenser oxyrinchus oxyrinchus</name>
    <dbReference type="NCBI Taxonomy" id="40147"/>
    <lineage>
        <taxon>Eukaryota</taxon>
        <taxon>Metazoa</taxon>
        <taxon>Chordata</taxon>
        <taxon>Craniata</taxon>
        <taxon>Vertebrata</taxon>
        <taxon>Euteleostomi</taxon>
        <taxon>Actinopterygii</taxon>
        <taxon>Chondrostei</taxon>
        <taxon>Acipenseriformes</taxon>
        <taxon>Acipenseridae</taxon>
        <taxon>Acipenser</taxon>
    </lineage>
</organism>
<feature type="domain" description="ASD1" evidence="13">
    <location>
        <begin position="820"/>
        <end position="921"/>
    </location>
</feature>
<feature type="coiled-coil region" evidence="10">
    <location>
        <begin position="1585"/>
        <end position="1642"/>
    </location>
</feature>
<feature type="compositionally biased region" description="Polar residues" evidence="11">
    <location>
        <begin position="1209"/>
        <end position="1230"/>
    </location>
</feature>
<gene>
    <name evidence="15" type="primary">SHROOM2</name>
    <name evidence="15" type="ORF">AOXY_G8688</name>
</gene>
<dbReference type="SUPFAM" id="SSF50156">
    <property type="entry name" value="PDZ domain-like"/>
    <property type="match status" value="1"/>
</dbReference>
<feature type="compositionally biased region" description="Basic and acidic residues" evidence="11">
    <location>
        <begin position="436"/>
        <end position="456"/>
    </location>
</feature>
<evidence type="ECO:0000256" key="3">
    <source>
        <dbReference type="ARBA" id="ARBA00022473"/>
    </source>
</evidence>
<dbReference type="Pfam" id="PF08687">
    <property type="entry name" value="ASD2"/>
    <property type="match status" value="1"/>
</dbReference>
<proteinExistence type="inferred from homology"/>
<feature type="coiled-coil region" evidence="10">
    <location>
        <begin position="1683"/>
        <end position="1736"/>
    </location>
</feature>
<evidence type="ECO:0000256" key="7">
    <source>
        <dbReference type="ARBA" id="ARBA00023203"/>
    </source>
</evidence>
<dbReference type="Gene3D" id="6.10.250.3120">
    <property type="match status" value="1"/>
</dbReference>
<keyword evidence="6" id="KW-0493">Microtubule</keyword>
<evidence type="ECO:0000256" key="8">
    <source>
        <dbReference type="ARBA" id="ARBA00023212"/>
    </source>
</evidence>
<feature type="compositionally biased region" description="Low complexity" evidence="11">
    <location>
        <begin position="271"/>
        <end position="280"/>
    </location>
</feature>
<feature type="compositionally biased region" description="Polar residues" evidence="11">
    <location>
        <begin position="803"/>
        <end position="815"/>
    </location>
</feature>
<feature type="region of interest" description="Disordered" evidence="11">
    <location>
        <begin position="305"/>
        <end position="466"/>
    </location>
</feature>
<evidence type="ECO:0000256" key="4">
    <source>
        <dbReference type="ARBA" id="ARBA00022490"/>
    </source>
</evidence>
<dbReference type="PANTHER" id="PTHR15012:SF8">
    <property type="entry name" value="PROTEIN SHROOM2"/>
    <property type="match status" value="1"/>
</dbReference>
<dbReference type="GO" id="GO:0005912">
    <property type="term" value="C:adherens junction"/>
    <property type="evidence" value="ECO:0007669"/>
    <property type="project" value="TreeGrafter"/>
</dbReference>
<dbReference type="InterPro" id="IPR027685">
    <property type="entry name" value="Shroom_fam"/>
</dbReference>
<evidence type="ECO:0000256" key="5">
    <source>
        <dbReference type="ARBA" id="ARBA00022553"/>
    </source>
</evidence>
<keyword evidence="8" id="KW-0206">Cytoskeleton</keyword>
<evidence type="ECO:0000256" key="2">
    <source>
        <dbReference type="ARBA" id="ARBA00006469"/>
    </source>
</evidence>
<evidence type="ECO:0000259" key="12">
    <source>
        <dbReference type="PROSITE" id="PS50106"/>
    </source>
</evidence>
<feature type="region of interest" description="Disordered" evidence="11">
    <location>
        <begin position="593"/>
        <end position="630"/>
    </location>
</feature>
<keyword evidence="3" id="KW-0217">Developmental protein</keyword>
<sequence>MDIADHRRTDQRFTDKNQRLVRGIVDQQGVEIFSVMDQRAADTEGTSLVEVVLTGGAPWGFTLKGGLEHREPLLITKIEEGSKAAAAGKLQAGDEIVSINEFLTGYRQEAICLVKGSHKSLTLVVKRKMKMVDIVAQKMPSETDVHVARSFLTKILRSSMRRNEPVSRPHSWHSTKFTESQSEAAKTKLAPAVWPTRCDASSFSHDLSNTWDQTNLQRVSDQFSSLGSMGSLDHSSHSYQHGRLSPAKSNNSIDNLGGGSGGGSSSKRDSAYSSFSTSSSTPDYTLSKSNAASTENMLYKVGQCDSGRYGNGRHSQSLNENSRLDDRQGYVQLPARNGGRESPRTEEQPGSRHSSSGRSSLGPVWHVPEKKKRAPSPPPPPPPVRSDSFAATKVHEKGLLPPYPERSAPQNVQKPQPRVADGPPIEAADYQQKLIRVSERGPDARRSYNPPPKKESPSSYLSMDSYNSNQLNANRLQSLSSTDVRIGQPPNTYVAHHQRQYSDESTLYTHTRSTAVPKQQSVGSYYSSMQELPTDNLNQYYNQAQVRTSSASLANPPTEQNMESAGHSRYYCVTARQPAQSVSQASLVKVENWKGSTGTESDKGLSERNSAAPTKVQKPKYPLPHPEVQENNGYYRLEDSHDRSPASMEEMPSVKPIVDERGSQKSNNGYHLESHYIGFTHNKQDNLKNCGVVQQRSQQKEPQWPEDEGKICPQKTPMLHSLAQESKHLASKQMEPPNSRRQDALDPLATKQQRRSDRYATTLRNEIQMRRAKLQKSKSDATLTGPNEVDEEAEIWKEESAENSTSSSDGSFNNTYKDHLKEAQARVLGATSFRRRDLEPVLLEHPASPSDTLPCYPTTTSSHPHKDANLQPAFPEPPQSKPIPAAAGGASHTSRIGGRKRFTAEQKVRSYSEPDKMNEVGVGKTHHHSNNPDKATTFADRRKFFESTSKPAFLKPANRPNQQGSFEEQSEVKSSRKLHPNETEESWYERRARAASFGYESSLGALHEDKDNYRDISKKYSDRYMMLEQQRLGTFAEYEATWNEQRKPSEAKNSGMYHSADNILDSGVEEHSKPQYVHERSRSSPSADFYGKNVVVQAKKKAENSQTDQKLPGAKSTDCNISVARLSDGIHKECKSDEKLPVNGQSTEDKRRSISRQTQPEQLLRPSAENRERAVTLPSDYSYIIQEGETEFKNRDFNKDIPTYLESHTLNNNRIRSQSTGLDNQSSNITAAPYSKKKGPVPQRPPPPKLDKYKRQDIPSSLIDSSELLLSSQRAVGLCSPSIEGPLSTIPAPALNTASTVAEPARAASQSGENQHGKVLENEHRTVEKPDVAQHTTTSSKYPCLKPSMDVPRSPSPQFAPQRLTDKPPVSIKNEAPSRIEKLMENSTTVKMVPIKILHSESHSEKESRQYLLHNIEPITVPDQQEKDQIKTLGTKEQSYSLFCAYTRQKEEQMKEEQDRTCDAAQNELLWAEVKDSVSLSPANNAGKANDRTVDDLKTEELAREIVGKDRSLADILDPNIKMKTTMDLMEGIFPKDEQLLEEAQQRRKILPKQNSPKPAEEKKNEESAASLATSSSYYNTSAPKAELLIKMKDMQEQIVEEEEDSEDELDHDLSEKKQELIDSISRKLQVLREARESLQEDIQANIALGEEVEEIVKQVCKPNEFDKFRMFIGDLDKVVSLLLSLSGRLARVENALNNLDETASTEEKRTLTDKRKLLIRQHEDAKELKENLDRREQVVFDILASYLNEENLADYEHFVKMKSALIIEQRKLEDKIKLGEEQLKGLTDSLPLESRQLEHRITF</sequence>
<dbReference type="GO" id="GO:0016324">
    <property type="term" value="C:apical plasma membrane"/>
    <property type="evidence" value="ECO:0007669"/>
    <property type="project" value="TreeGrafter"/>
</dbReference>
<dbReference type="GO" id="GO:0051015">
    <property type="term" value="F:actin filament binding"/>
    <property type="evidence" value="ECO:0007669"/>
    <property type="project" value="InterPro"/>
</dbReference>
<feature type="compositionally biased region" description="Polar residues" evidence="11">
    <location>
        <begin position="457"/>
        <end position="466"/>
    </location>
</feature>
<protein>
    <submittedName>
        <fullName evidence="15">Protein Shroom2-like isoform X2</fullName>
    </submittedName>
</protein>
<feature type="region of interest" description="Disordered" evidence="11">
    <location>
        <begin position="726"/>
        <end position="815"/>
    </location>
</feature>
<dbReference type="PANTHER" id="PTHR15012">
    <property type="entry name" value="APICAL PROTEIN/SHROOM-RELATED"/>
    <property type="match status" value="1"/>
</dbReference>
<reference evidence="15" key="1">
    <citation type="submission" date="2022-02" db="EMBL/GenBank/DDBJ databases">
        <title>Atlantic sturgeon de novo genome assembly.</title>
        <authorList>
            <person name="Stock M."/>
            <person name="Klopp C."/>
            <person name="Guiguen Y."/>
            <person name="Cabau C."/>
            <person name="Parinello H."/>
            <person name="Santidrian Yebra-Pimentel E."/>
            <person name="Kuhl H."/>
            <person name="Dirks R.P."/>
            <person name="Guessner J."/>
            <person name="Wuertz S."/>
            <person name="Du K."/>
            <person name="Schartl M."/>
        </authorList>
    </citation>
    <scope>NUCLEOTIDE SEQUENCE</scope>
    <source>
        <strain evidence="15">STURGEONOMICS-FGT-2020</strain>
        <tissue evidence="15">Whole blood</tissue>
    </source>
</reference>
<feature type="region of interest" description="Disordered" evidence="11">
    <location>
        <begin position="1548"/>
        <end position="1576"/>
    </location>
</feature>
<feature type="region of interest" description="Disordered" evidence="11">
    <location>
        <begin position="225"/>
        <end position="288"/>
    </location>
</feature>
<dbReference type="InterPro" id="IPR001478">
    <property type="entry name" value="PDZ"/>
</dbReference>
<dbReference type="Gene3D" id="2.30.42.10">
    <property type="match status" value="1"/>
</dbReference>
<keyword evidence="7 9" id="KW-0009">Actin-binding</keyword>
<evidence type="ECO:0000259" key="13">
    <source>
        <dbReference type="PROSITE" id="PS51306"/>
    </source>
</evidence>
<feature type="region of interest" description="Disordered" evidence="11">
    <location>
        <begin position="1351"/>
        <end position="1372"/>
    </location>
</feature>
<dbReference type="Proteomes" id="UP001230051">
    <property type="component" value="Unassembled WGS sequence"/>
</dbReference>
<dbReference type="CDD" id="cd06750">
    <property type="entry name" value="PDZ_shroom2_3_4-like"/>
    <property type="match status" value="1"/>
</dbReference>
<dbReference type="EMBL" id="JAGXEW010000007">
    <property type="protein sequence ID" value="KAK1169806.1"/>
    <property type="molecule type" value="Genomic_DNA"/>
</dbReference>
<keyword evidence="16" id="KW-1185">Reference proteome</keyword>
<dbReference type="GO" id="GO:0030864">
    <property type="term" value="C:cortical actin cytoskeleton"/>
    <property type="evidence" value="ECO:0007669"/>
    <property type="project" value="TreeGrafter"/>
</dbReference>
<keyword evidence="5" id="KW-0597">Phosphoprotein</keyword>
<evidence type="ECO:0000313" key="15">
    <source>
        <dbReference type="EMBL" id="KAK1169806.1"/>
    </source>
</evidence>
<name>A0AAD8G8R2_ACIOX</name>
<feature type="compositionally biased region" description="Basic and acidic residues" evidence="11">
    <location>
        <begin position="338"/>
        <end position="350"/>
    </location>
</feature>
<feature type="region of interest" description="Disordered" evidence="11">
    <location>
        <begin position="162"/>
        <end position="183"/>
    </location>
</feature>
<dbReference type="PROSITE" id="PS50106">
    <property type="entry name" value="PDZ"/>
    <property type="match status" value="1"/>
</dbReference>
<dbReference type="InterPro" id="IPR014799">
    <property type="entry name" value="ASD2_dom"/>
</dbReference>
<comment type="subcellular location">
    <subcellularLocation>
        <location evidence="1">Cytoplasm</location>
        <location evidence="1">Cytoskeleton</location>
    </subcellularLocation>
</comment>
<dbReference type="SMART" id="SM00228">
    <property type="entry name" value="PDZ"/>
    <property type="match status" value="1"/>
</dbReference>
<dbReference type="GO" id="GO:0005874">
    <property type="term" value="C:microtubule"/>
    <property type="evidence" value="ECO:0007669"/>
    <property type="project" value="UniProtKB-KW"/>
</dbReference>
<dbReference type="Pfam" id="PF08688">
    <property type="entry name" value="ASD1"/>
    <property type="match status" value="1"/>
</dbReference>
<dbReference type="Pfam" id="PF00595">
    <property type="entry name" value="PDZ"/>
    <property type="match status" value="1"/>
</dbReference>
<evidence type="ECO:0000259" key="14">
    <source>
        <dbReference type="PROSITE" id="PS51307"/>
    </source>
</evidence>
<dbReference type="GO" id="GO:0007015">
    <property type="term" value="P:actin filament organization"/>
    <property type="evidence" value="ECO:0007669"/>
    <property type="project" value="TreeGrafter"/>
</dbReference>
<feature type="compositionally biased region" description="Polar residues" evidence="11">
    <location>
        <begin position="172"/>
        <end position="183"/>
    </location>
</feature>
<comment type="caution">
    <text evidence="15">The sequence shown here is derived from an EMBL/GenBank/DDBJ whole genome shotgun (WGS) entry which is preliminary data.</text>
</comment>
<evidence type="ECO:0000256" key="10">
    <source>
        <dbReference type="SAM" id="Coils"/>
    </source>
</evidence>
<feature type="compositionally biased region" description="Low complexity" evidence="11">
    <location>
        <begin position="351"/>
        <end position="360"/>
    </location>
</feature>
<dbReference type="GO" id="GO:0043296">
    <property type="term" value="C:apical junction complex"/>
    <property type="evidence" value="ECO:0007669"/>
    <property type="project" value="TreeGrafter"/>
</dbReference>
<accession>A0AAD8G8R2</accession>
<evidence type="ECO:0000313" key="16">
    <source>
        <dbReference type="Proteomes" id="UP001230051"/>
    </source>
</evidence>
<dbReference type="InterPro" id="IPR014800">
    <property type="entry name" value="ASD1_dom"/>
</dbReference>
<keyword evidence="10" id="KW-0175">Coiled coil</keyword>
<dbReference type="PROSITE" id="PS51307">
    <property type="entry name" value="ASD2"/>
    <property type="match status" value="1"/>
</dbReference>
<feature type="compositionally biased region" description="Basic and acidic residues" evidence="11">
    <location>
        <begin position="970"/>
        <end position="987"/>
    </location>
</feature>
<evidence type="ECO:0000256" key="11">
    <source>
        <dbReference type="SAM" id="MobiDB-lite"/>
    </source>
</evidence>
<feature type="region of interest" description="Disordered" evidence="11">
    <location>
        <begin position="1135"/>
        <end position="1174"/>
    </location>
</feature>
<dbReference type="InterPro" id="IPR036034">
    <property type="entry name" value="PDZ_sf"/>
</dbReference>
<feature type="compositionally biased region" description="Basic and acidic residues" evidence="11">
    <location>
        <begin position="902"/>
        <end position="918"/>
    </location>
</feature>
<feature type="region of interest" description="Disordered" evidence="11">
    <location>
        <begin position="1209"/>
        <end position="1254"/>
    </location>
</feature>
<comment type="similarity">
    <text evidence="2">Belongs to the shroom family.</text>
</comment>
<feature type="compositionally biased region" description="Pro residues" evidence="11">
    <location>
        <begin position="375"/>
        <end position="384"/>
    </location>
</feature>
<evidence type="ECO:0000256" key="1">
    <source>
        <dbReference type="ARBA" id="ARBA00004245"/>
    </source>
</evidence>
<dbReference type="FunFam" id="2.30.42.10:FF:000100">
    <property type="entry name" value="Shroom family member 2"/>
    <property type="match status" value="1"/>
</dbReference>
<dbReference type="PROSITE" id="PS51306">
    <property type="entry name" value="ASD1"/>
    <property type="match status" value="1"/>
</dbReference>
<feature type="domain" description="ASD2" evidence="14">
    <location>
        <begin position="1500"/>
        <end position="1792"/>
    </location>
</feature>